<feature type="chain" id="PRO_5044993090" description="Purple acid phosphatase" evidence="4">
    <location>
        <begin position="20"/>
        <end position="497"/>
    </location>
</feature>
<dbReference type="Pfam" id="PF14008">
    <property type="entry name" value="Metallophos_C"/>
    <property type="match status" value="1"/>
</dbReference>
<gene>
    <name evidence="8" type="ORF">BJY01DRAFT_255252</name>
</gene>
<comment type="caution">
    <text evidence="8">The sequence shown here is derived from an EMBL/GenBank/DDBJ whole genome shotgun (WGS) entry which is preliminary data.</text>
</comment>
<evidence type="ECO:0000259" key="6">
    <source>
        <dbReference type="Pfam" id="PF14008"/>
    </source>
</evidence>
<dbReference type="EMBL" id="JBFXLU010000353">
    <property type="protein sequence ID" value="KAL2828807.1"/>
    <property type="molecule type" value="Genomic_DNA"/>
</dbReference>
<feature type="domain" description="Purple acid phosphatase C-terminal" evidence="6">
    <location>
        <begin position="422"/>
        <end position="483"/>
    </location>
</feature>
<dbReference type="PANTHER" id="PTHR22953">
    <property type="entry name" value="ACID PHOSPHATASE RELATED"/>
    <property type="match status" value="1"/>
</dbReference>
<dbReference type="InterPro" id="IPR015914">
    <property type="entry name" value="PAPs_N"/>
</dbReference>
<name>A0ABR4IPH2_9EURO</name>
<dbReference type="Pfam" id="PF00149">
    <property type="entry name" value="Metallophos"/>
    <property type="match status" value="1"/>
</dbReference>
<proteinExistence type="inferred from homology"/>
<evidence type="ECO:0000259" key="5">
    <source>
        <dbReference type="Pfam" id="PF00149"/>
    </source>
</evidence>
<evidence type="ECO:0000313" key="8">
    <source>
        <dbReference type="EMBL" id="KAL2828807.1"/>
    </source>
</evidence>
<dbReference type="SUPFAM" id="SSF56300">
    <property type="entry name" value="Metallo-dependent phosphatases"/>
    <property type="match status" value="1"/>
</dbReference>
<dbReference type="InterPro" id="IPR004843">
    <property type="entry name" value="Calcineurin-like_PHP"/>
</dbReference>
<dbReference type="Gene3D" id="2.60.40.380">
    <property type="entry name" value="Purple acid phosphatase-like, N-terminal"/>
    <property type="match status" value="1"/>
</dbReference>
<dbReference type="Pfam" id="PF16656">
    <property type="entry name" value="Pur_ac_phosph_N"/>
    <property type="match status" value="1"/>
</dbReference>
<evidence type="ECO:0000256" key="2">
    <source>
        <dbReference type="ARBA" id="ARBA00022801"/>
    </source>
</evidence>
<protein>
    <recommendedName>
        <fullName evidence="4">Purple acid phosphatase</fullName>
        <ecNumber evidence="4">3.1.3.2</ecNumber>
    </recommendedName>
</protein>
<dbReference type="Gene3D" id="3.60.21.10">
    <property type="match status" value="1"/>
</dbReference>
<comment type="catalytic activity">
    <reaction evidence="4">
        <text>a phosphate monoester + H2O = an alcohol + phosphate</text>
        <dbReference type="Rhea" id="RHEA:15017"/>
        <dbReference type="ChEBI" id="CHEBI:15377"/>
        <dbReference type="ChEBI" id="CHEBI:30879"/>
        <dbReference type="ChEBI" id="CHEBI:43474"/>
        <dbReference type="ChEBI" id="CHEBI:67140"/>
        <dbReference type="EC" id="3.1.3.2"/>
    </reaction>
</comment>
<dbReference type="SUPFAM" id="SSF49363">
    <property type="entry name" value="Purple acid phosphatase, N-terminal domain"/>
    <property type="match status" value="1"/>
</dbReference>
<evidence type="ECO:0000256" key="1">
    <source>
        <dbReference type="ARBA" id="ARBA00022729"/>
    </source>
</evidence>
<evidence type="ECO:0000313" key="9">
    <source>
        <dbReference type="Proteomes" id="UP001610446"/>
    </source>
</evidence>
<evidence type="ECO:0000256" key="4">
    <source>
        <dbReference type="RuleBase" id="RU361203"/>
    </source>
</evidence>
<keyword evidence="2 4" id="KW-0378">Hydrolase</keyword>
<feature type="signal peptide" evidence="4">
    <location>
        <begin position="1"/>
        <end position="19"/>
    </location>
</feature>
<reference evidence="8 9" key="1">
    <citation type="submission" date="2024-07" db="EMBL/GenBank/DDBJ databases">
        <title>Section-level genome sequencing and comparative genomics of Aspergillus sections Usti and Cavernicolus.</title>
        <authorList>
            <consortium name="Lawrence Berkeley National Laboratory"/>
            <person name="Nybo J.L."/>
            <person name="Vesth T.C."/>
            <person name="Theobald S."/>
            <person name="Frisvad J.C."/>
            <person name="Larsen T.O."/>
            <person name="Kjaerboelling I."/>
            <person name="Rothschild-Mancinelli K."/>
            <person name="Lyhne E.K."/>
            <person name="Kogle M.E."/>
            <person name="Barry K."/>
            <person name="Clum A."/>
            <person name="Na H."/>
            <person name="Ledsgaard L."/>
            <person name="Lin J."/>
            <person name="Lipzen A."/>
            <person name="Kuo A."/>
            <person name="Riley R."/>
            <person name="Mondo S."/>
            <person name="Labutti K."/>
            <person name="Haridas S."/>
            <person name="Pangalinan J."/>
            <person name="Salamov A.A."/>
            <person name="Simmons B.A."/>
            <person name="Magnuson J.K."/>
            <person name="Chen J."/>
            <person name="Drula E."/>
            <person name="Henrissat B."/>
            <person name="Wiebenga A."/>
            <person name="Lubbers R.J."/>
            <person name="Gomes A.C."/>
            <person name="Makela M.R."/>
            <person name="Stajich J."/>
            <person name="Grigoriev I.V."/>
            <person name="Mortensen U.H."/>
            <person name="De Vries R.P."/>
            <person name="Baker S.E."/>
            <person name="Andersen M.R."/>
        </authorList>
    </citation>
    <scope>NUCLEOTIDE SEQUENCE [LARGE SCALE GENOMIC DNA]</scope>
    <source>
        <strain evidence="8 9">CBS 123904</strain>
    </source>
</reference>
<dbReference type="PANTHER" id="PTHR22953:SF153">
    <property type="entry name" value="PURPLE ACID PHOSPHATASE"/>
    <property type="match status" value="1"/>
</dbReference>
<sequence length="497" mass="55025">MRSLISIKAAPLLAVCVLAGVNYPPLPLDLTTPFHQRLAVYGHNSVSIGWNTYIQLKESCVEYGTSAGTLDKRVCSSLEPTTYPTSRTYENSVILSDLTPATTYYYKIVSGNTSVDHFMSPRTPGDKRPFSINAVIDLGVYGENGYTIKGDSSKRDIIPTIDPALNHTTIGRLASTIDAYELIIHPGDIAYADDWFMSLDNLFDSHNAFQAILENFYTQLAPIAGRKPYMLSPGNHEAACQPIPFTTLICPDGQKNFTDFMHRFGHTMPSGFPSVSSNYSAQILANQARKLAQPPFWYSFEYGMAHIVMLNTETDFDKAPSAPGGSQSLNGGPFGSNNQQLDFLAADLASVDRSVTPWVVVAGHRPWYTTGLQCGPCQDAFEEILYRYGVDLAVFGHVHNSQRFRPQYKNKPDPNGLQDPKAPMYIVAGAAGNIEGLSPTLWRPPYLEFLNDKDYAYAAINFVDENNLRVDFIKSTTGEVLDTSTLYKSHGDRFVRQ</sequence>
<dbReference type="Proteomes" id="UP001610446">
    <property type="component" value="Unassembled WGS sequence"/>
</dbReference>
<accession>A0ABR4IPH2</accession>
<dbReference type="InterPro" id="IPR041792">
    <property type="entry name" value="MPP_PAP"/>
</dbReference>
<dbReference type="InterPro" id="IPR025733">
    <property type="entry name" value="PAPs_C"/>
</dbReference>
<organism evidence="8 9">
    <name type="scientific">Aspergillus pseudoustus</name>
    <dbReference type="NCBI Taxonomy" id="1810923"/>
    <lineage>
        <taxon>Eukaryota</taxon>
        <taxon>Fungi</taxon>
        <taxon>Dikarya</taxon>
        <taxon>Ascomycota</taxon>
        <taxon>Pezizomycotina</taxon>
        <taxon>Eurotiomycetes</taxon>
        <taxon>Eurotiomycetidae</taxon>
        <taxon>Eurotiales</taxon>
        <taxon>Aspergillaceae</taxon>
        <taxon>Aspergillus</taxon>
        <taxon>Aspergillus subgen. Nidulantes</taxon>
    </lineage>
</organism>
<evidence type="ECO:0000256" key="3">
    <source>
        <dbReference type="ARBA" id="ARBA00023180"/>
    </source>
</evidence>
<keyword evidence="1 4" id="KW-0732">Signal</keyword>
<dbReference type="InterPro" id="IPR008963">
    <property type="entry name" value="Purple_acid_Pase-like_N"/>
</dbReference>
<dbReference type="EC" id="3.1.3.2" evidence="4"/>
<comment type="similarity">
    <text evidence="4">Belongs to the metallophosphoesterase superfamily. Purple acid phosphatase family.</text>
</comment>
<keyword evidence="9" id="KW-1185">Reference proteome</keyword>
<dbReference type="CDD" id="cd00839">
    <property type="entry name" value="MPP_PAPs"/>
    <property type="match status" value="1"/>
</dbReference>
<feature type="domain" description="Purple acid phosphatase N-terminal" evidence="7">
    <location>
        <begin position="33"/>
        <end position="114"/>
    </location>
</feature>
<dbReference type="InterPro" id="IPR029052">
    <property type="entry name" value="Metallo-depent_PP-like"/>
</dbReference>
<evidence type="ECO:0000259" key="7">
    <source>
        <dbReference type="Pfam" id="PF16656"/>
    </source>
</evidence>
<feature type="domain" description="Calcineurin-like phosphoesterase" evidence="5">
    <location>
        <begin position="180"/>
        <end position="400"/>
    </location>
</feature>
<keyword evidence="3" id="KW-0325">Glycoprotein</keyword>
<dbReference type="InterPro" id="IPR039331">
    <property type="entry name" value="PAPs-like"/>
</dbReference>